<comment type="caution">
    <text evidence="1">The sequence shown here is derived from an EMBL/GenBank/DDBJ whole genome shotgun (WGS) entry which is preliminary data.</text>
</comment>
<accession>A0ABT3DL49</accession>
<keyword evidence="2" id="KW-1185">Reference proteome</keyword>
<gene>
    <name evidence="1" type="ORF">OIH86_16575</name>
</gene>
<dbReference type="EMBL" id="JAOYEY010000044">
    <property type="protein sequence ID" value="MCV9887256.1"/>
    <property type="molecule type" value="Genomic_DNA"/>
</dbReference>
<name>A0ABT3DL49_9BACI</name>
<dbReference type="RefSeq" id="WP_264143660.1">
    <property type="nucleotide sequence ID" value="NZ_JAOYEY010000044.1"/>
</dbReference>
<evidence type="ECO:0000313" key="1">
    <source>
        <dbReference type="EMBL" id="MCV9887256.1"/>
    </source>
</evidence>
<proteinExistence type="predicted"/>
<evidence type="ECO:0008006" key="3">
    <source>
        <dbReference type="Google" id="ProtNLM"/>
    </source>
</evidence>
<dbReference type="Proteomes" id="UP001526147">
    <property type="component" value="Unassembled WGS sequence"/>
</dbReference>
<dbReference type="InterPro" id="IPR036873">
    <property type="entry name" value="Rhodanese-like_dom_sf"/>
</dbReference>
<organism evidence="1 2">
    <name type="scientific">Metabacillus halosaccharovorans</name>
    <dbReference type="NCBI Taxonomy" id="930124"/>
    <lineage>
        <taxon>Bacteria</taxon>
        <taxon>Bacillati</taxon>
        <taxon>Bacillota</taxon>
        <taxon>Bacilli</taxon>
        <taxon>Bacillales</taxon>
        <taxon>Bacillaceae</taxon>
        <taxon>Metabacillus</taxon>
    </lineage>
</organism>
<sequence length="125" mass="14621">MVIASLFALTIISYFLFLRSFPVFGLVDIEKKKVETNNFYVIDLRDYNESYKDPLNIGMNIPIAYLKRYYNEIPNLELIVVASNCMERNIGVRILRKKGFKVVGYKMTSRKEIGKEKHLRLGIFC</sequence>
<reference evidence="1 2" key="1">
    <citation type="submission" date="2022-10" db="EMBL/GenBank/DDBJ databases">
        <title>Draft genome assembly of moderately radiation resistant bacterium Metabacillus halosaccharovorans.</title>
        <authorList>
            <person name="Pal S."/>
            <person name="Gopinathan A."/>
        </authorList>
    </citation>
    <scope>NUCLEOTIDE SEQUENCE [LARGE SCALE GENOMIC DNA]</scope>
    <source>
        <strain evidence="1 2">VITHBRA001</strain>
    </source>
</reference>
<dbReference type="SUPFAM" id="SSF52821">
    <property type="entry name" value="Rhodanese/Cell cycle control phosphatase"/>
    <property type="match status" value="1"/>
</dbReference>
<protein>
    <recommendedName>
        <fullName evidence="3">Rhodanese domain-containing protein</fullName>
    </recommendedName>
</protein>
<evidence type="ECO:0000313" key="2">
    <source>
        <dbReference type="Proteomes" id="UP001526147"/>
    </source>
</evidence>